<dbReference type="EMBL" id="POUD01000131">
    <property type="protein sequence ID" value="PZG14334.1"/>
    <property type="molecule type" value="Genomic_DNA"/>
</dbReference>
<reference evidence="2 3" key="1">
    <citation type="submission" date="2018-01" db="EMBL/GenBank/DDBJ databases">
        <title>Draft genome sequence of Nonomuraea sp. KC333.</title>
        <authorList>
            <person name="Sahin N."/>
            <person name="Saygin H."/>
            <person name="Ay H."/>
        </authorList>
    </citation>
    <scope>NUCLEOTIDE SEQUENCE [LARGE SCALE GENOMIC DNA]</scope>
    <source>
        <strain evidence="2 3">KC333</strain>
    </source>
</reference>
<sequence length="69" mass="7709">MGQSPNDTPELVWRRSSASVTGECVEVAFGSQRVYLRDSNSPDGSILEFSRSDWVAFLAGVRRGEFDWP</sequence>
<dbReference type="RefSeq" id="WP_111181843.1">
    <property type="nucleotide sequence ID" value="NZ_POUD01000131.1"/>
</dbReference>
<gene>
    <name evidence="2" type="ORF">C1J01_27300</name>
</gene>
<keyword evidence="3" id="KW-1185">Reference proteome</keyword>
<evidence type="ECO:0000259" key="1">
    <source>
        <dbReference type="Pfam" id="PF04149"/>
    </source>
</evidence>
<name>A0A2W2FFS1_9ACTN</name>
<dbReference type="InterPro" id="IPR007278">
    <property type="entry name" value="DUF397"/>
</dbReference>
<dbReference type="AlphaFoldDB" id="A0A2W2FFS1"/>
<evidence type="ECO:0000313" key="3">
    <source>
        <dbReference type="Proteomes" id="UP000249304"/>
    </source>
</evidence>
<proteinExistence type="predicted"/>
<dbReference type="Proteomes" id="UP000249304">
    <property type="component" value="Unassembled WGS sequence"/>
</dbReference>
<evidence type="ECO:0000313" key="2">
    <source>
        <dbReference type="EMBL" id="PZG14334.1"/>
    </source>
</evidence>
<feature type="domain" description="DUF397" evidence="1">
    <location>
        <begin position="11"/>
        <end position="62"/>
    </location>
</feature>
<comment type="caution">
    <text evidence="2">The sequence shown here is derived from an EMBL/GenBank/DDBJ whole genome shotgun (WGS) entry which is preliminary data.</text>
</comment>
<dbReference type="Pfam" id="PF04149">
    <property type="entry name" value="DUF397"/>
    <property type="match status" value="1"/>
</dbReference>
<accession>A0A2W2FFS1</accession>
<protein>
    <submittedName>
        <fullName evidence="2">DUF397 domain-containing protein</fullName>
    </submittedName>
</protein>
<dbReference type="OrthoDB" id="3540894at2"/>
<organism evidence="2 3">
    <name type="scientific">Nonomuraea aridisoli</name>
    <dbReference type="NCBI Taxonomy" id="2070368"/>
    <lineage>
        <taxon>Bacteria</taxon>
        <taxon>Bacillati</taxon>
        <taxon>Actinomycetota</taxon>
        <taxon>Actinomycetes</taxon>
        <taxon>Streptosporangiales</taxon>
        <taxon>Streptosporangiaceae</taxon>
        <taxon>Nonomuraea</taxon>
    </lineage>
</organism>